<dbReference type="PANTHER" id="PTHR37821:SF1">
    <property type="entry name" value="AMINO ACID TRANSPORTER YUIF-RELATED"/>
    <property type="match status" value="1"/>
</dbReference>
<evidence type="ECO:0000256" key="6">
    <source>
        <dbReference type="SAM" id="Phobius"/>
    </source>
</evidence>
<feature type="transmembrane region" description="Helical" evidence="6">
    <location>
        <begin position="61"/>
        <end position="80"/>
    </location>
</feature>
<dbReference type="PANTHER" id="PTHR37821">
    <property type="entry name" value="AMINO ACID TRANSPORTER YUIF-RELATED"/>
    <property type="match status" value="1"/>
</dbReference>
<dbReference type="RefSeq" id="WP_099354333.1">
    <property type="nucleotide sequence ID" value="NZ_JBHUEK010000018.1"/>
</dbReference>
<feature type="domain" description="Na+/H+ antiporter NhaC-like C-terminal" evidence="7">
    <location>
        <begin position="145"/>
        <end position="438"/>
    </location>
</feature>
<reference evidence="10" key="1">
    <citation type="journal article" date="2019" name="Int. J. Syst. Evol. Microbiol.">
        <title>The Global Catalogue of Microorganisms (GCM) 10K type strain sequencing project: providing services to taxonomists for standard genome sequencing and annotation.</title>
        <authorList>
            <consortium name="The Broad Institute Genomics Platform"/>
            <consortium name="The Broad Institute Genome Sequencing Center for Infectious Disease"/>
            <person name="Wu L."/>
            <person name="Ma J."/>
        </authorList>
    </citation>
    <scope>NUCLEOTIDE SEQUENCE [LARGE SCALE GENOMIC DNA]</scope>
    <source>
        <strain evidence="10">CCUG 15531</strain>
    </source>
</reference>
<keyword evidence="3 6" id="KW-0812">Transmembrane</keyword>
<keyword evidence="2" id="KW-1003">Cell membrane</keyword>
<evidence type="ECO:0000256" key="3">
    <source>
        <dbReference type="ARBA" id="ARBA00022692"/>
    </source>
</evidence>
<evidence type="ECO:0000256" key="1">
    <source>
        <dbReference type="ARBA" id="ARBA00004651"/>
    </source>
</evidence>
<dbReference type="InterPro" id="IPR018461">
    <property type="entry name" value="Na/H_Antiport_NhaC-like_C"/>
</dbReference>
<evidence type="ECO:0000259" key="7">
    <source>
        <dbReference type="Pfam" id="PF03553"/>
    </source>
</evidence>
<dbReference type="EMBL" id="JBHUEK010000018">
    <property type="protein sequence ID" value="MFD1779430.1"/>
    <property type="molecule type" value="Genomic_DNA"/>
</dbReference>
<dbReference type="InterPro" id="IPR032813">
    <property type="entry name" value="Na_H_antiport_N"/>
</dbReference>
<evidence type="ECO:0000256" key="2">
    <source>
        <dbReference type="ARBA" id="ARBA00022475"/>
    </source>
</evidence>
<feature type="transmembrane region" description="Helical" evidence="6">
    <location>
        <begin position="363"/>
        <end position="386"/>
    </location>
</feature>
<evidence type="ECO:0000256" key="4">
    <source>
        <dbReference type="ARBA" id="ARBA00022989"/>
    </source>
</evidence>
<feature type="transmembrane region" description="Helical" evidence="6">
    <location>
        <begin position="87"/>
        <end position="106"/>
    </location>
</feature>
<protein>
    <submittedName>
        <fullName evidence="9">Na+/H+ antiporter family protein</fullName>
    </submittedName>
</protein>
<evidence type="ECO:0000259" key="8">
    <source>
        <dbReference type="Pfam" id="PF13726"/>
    </source>
</evidence>
<feature type="transmembrane region" description="Helical" evidence="6">
    <location>
        <begin position="295"/>
        <end position="313"/>
    </location>
</feature>
<comment type="subcellular location">
    <subcellularLocation>
        <location evidence="1">Cell membrane</location>
        <topology evidence="1">Multi-pass membrane protein</topology>
    </subcellularLocation>
</comment>
<dbReference type="Proteomes" id="UP001597227">
    <property type="component" value="Unassembled WGS sequence"/>
</dbReference>
<feature type="transmembrane region" description="Helical" evidence="6">
    <location>
        <begin position="182"/>
        <end position="205"/>
    </location>
</feature>
<comment type="caution">
    <text evidence="9">The sequence shown here is derived from an EMBL/GenBank/DDBJ whole genome shotgun (WGS) entry which is preliminary data.</text>
</comment>
<organism evidence="9 10">
    <name type="scientific">Fredinandcohnia salidurans</name>
    <dbReference type="NCBI Taxonomy" id="2595041"/>
    <lineage>
        <taxon>Bacteria</taxon>
        <taxon>Bacillati</taxon>
        <taxon>Bacillota</taxon>
        <taxon>Bacilli</taxon>
        <taxon>Bacillales</taxon>
        <taxon>Bacillaceae</taxon>
        <taxon>Fredinandcohnia</taxon>
    </lineage>
</organism>
<keyword evidence="10" id="KW-1185">Reference proteome</keyword>
<keyword evidence="5 6" id="KW-0472">Membrane</keyword>
<feature type="transmembrane region" description="Helical" evidence="6">
    <location>
        <begin position="151"/>
        <end position="170"/>
    </location>
</feature>
<name>A0ABW4MNG6_9BACI</name>
<dbReference type="Pfam" id="PF13726">
    <property type="entry name" value="Na_H_antiport_2"/>
    <property type="match status" value="1"/>
</dbReference>
<evidence type="ECO:0000256" key="5">
    <source>
        <dbReference type="ARBA" id="ARBA00023136"/>
    </source>
</evidence>
<evidence type="ECO:0000313" key="10">
    <source>
        <dbReference type="Proteomes" id="UP001597227"/>
    </source>
</evidence>
<feature type="transmembrane region" description="Helical" evidence="6">
    <location>
        <begin position="333"/>
        <end position="351"/>
    </location>
</feature>
<feature type="transmembrane region" description="Helical" evidence="6">
    <location>
        <begin position="12"/>
        <end position="41"/>
    </location>
</feature>
<proteinExistence type="predicted"/>
<dbReference type="Pfam" id="PF03553">
    <property type="entry name" value="Na_H_antiporter"/>
    <property type="match status" value="1"/>
</dbReference>
<feature type="transmembrane region" description="Helical" evidence="6">
    <location>
        <begin position="427"/>
        <end position="444"/>
    </location>
</feature>
<gene>
    <name evidence="9" type="ORF">ACFSFW_12180</name>
</gene>
<evidence type="ECO:0000313" key="9">
    <source>
        <dbReference type="EMBL" id="MFD1779430.1"/>
    </source>
</evidence>
<keyword evidence="4 6" id="KW-1133">Transmembrane helix</keyword>
<feature type="transmembrane region" description="Helical" evidence="6">
    <location>
        <begin position="112"/>
        <end position="131"/>
    </location>
</feature>
<accession>A0ABW4MNG6</accession>
<feature type="domain" description="Putative Na+/H+ antiporter N-terminal" evidence="8">
    <location>
        <begin position="5"/>
        <end position="90"/>
    </location>
</feature>
<dbReference type="InterPro" id="IPR052576">
    <property type="entry name" value="AA_Transporter-Related"/>
</dbReference>
<feature type="transmembrane region" description="Helical" evidence="6">
    <location>
        <begin position="245"/>
        <end position="261"/>
    </location>
</feature>
<sequence length="445" mass="46880">MILLNPVVVSVLVLAVLCLFRVHVIFALIISAIVAGLLGKLSITETVSTLIGGMGGQSETALSYILLGVFAVMIALSGILEKLVKLILTKIKGKTLLLLFLIAGLTNISGNLIPVHIAFIPILIPPLLILFNRLKIDRRAVASALTFGLKFNYLIIPAGYGLIFHGIIATEMTNNGMPISVGQIPIAMLIPALGMVVGVIIAILFSYRKQRNYKDAVIVEKEEHKTEESAATIEQSESKFEKKHIFTLLAIVAAFVCQLIFGSMVAGAIAGIAIMFISRVVLLKDGEKVVQDGMHMMGAIAFVMLIASGYATVLKETGSVEQLVNGVSSWFDGGSQMIAAFMLLLVGLFITMGIGTSFGTVPIIAAVFVPLCAALGFSPLATAALIGTAGALGDAGSPASDSTLGPTAGLNADGQHDHIWDTCVPTFIHFNIPLLIFGTIAAVVL</sequence>
<feature type="transmembrane region" description="Helical" evidence="6">
    <location>
        <begin position="267"/>
        <end position="283"/>
    </location>
</feature>